<evidence type="ECO:0000313" key="2">
    <source>
        <dbReference type="Proteomes" id="UP001589774"/>
    </source>
</evidence>
<protein>
    <submittedName>
        <fullName evidence="1">Uncharacterized protein</fullName>
    </submittedName>
</protein>
<keyword evidence="2" id="KW-1185">Reference proteome</keyword>
<accession>A0ABV6HIJ4</accession>
<dbReference type="Proteomes" id="UP001589774">
    <property type="component" value="Unassembled WGS sequence"/>
</dbReference>
<gene>
    <name evidence="1" type="ORF">ACFFI0_10215</name>
</gene>
<dbReference type="EMBL" id="JBHLWO010000002">
    <property type="protein sequence ID" value="MFC0318687.1"/>
    <property type="molecule type" value="Genomic_DNA"/>
</dbReference>
<evidence type="ECO:0000313" key="1">
    <source>
        <dbReference type="EMBL" id="MFC0318687.1"/>
    </source>
</evidence>
<name>A0ABV6HIJ4_9SPHI</name>
<sequence length="98" mass="11636">MMKIYARSNQLACPEDLHALIDEMLVSEGYRENFTSYKQALQQYFSSLENTDSDMIFHGAPRRYILVDKYQSSMTNILEKWWTRLNKEKLNENGTFDL</sequence>
<proteinExistence type="predicted"/>
<comment type="caution">
    <text evidence="1">The sequence shown here is derived from an EMBL/GenBank/DDBJ whole genome shotgun (WGS) entry which is preliminary data.</text>
</comment>
<organism evidence="1 2">
    <name type="scientific">Olivibacter oleidegradans</name>
    <dbReference type="NCBI Taxonomy" id="760123"/>
    <lineage>
        <taxon>Bacteria</taxon>
        <taxon>Pseudomonadati</taxon>
        <taxon>Bacteroidota</taxon>
        <taxon>Sphingobacteriia</taxon>
        <taxon>Sphingobacteriales</taxon>
        <taxon>Sphingobacteriaceae</taxon>
        <taxon>Olivibacter</taxon>
    </lineage>
</organism>
<reference evidence="1 2" key="1">
    <citation type="submission" date="2024-09" db="EMBL/GenBank/DDBJ databases">
        <authorList>
            <person name="Sun Q."/>
            <person name="Mori K."/>
        </authorList>
    </citation>
    <scope>NUCLEOTIDE SEQUENCE [LARGE SCALE GENOMIC DNA]</scope>
    <source>
        <strain evidence="1 2">CCM 7765</strain>
    </source>
</reference>
<dbReference type="RefSeq" id="WP_130857498.1">
    <property type="nucleotide sequence ID" value="NZ_JBHLWO010000002.1"/>
</dbReference>